<proteinExistence type="predicted"/>
<sequence>MSVKSKTLKHWTTVNTVTKMPPNV</sequence>
<reference evidence="1" key="1">
    <citation type="submission" date="2014-11" db="EMBL/GenBank/DDBJ databases">
        <authorList>
            <person name="Amaro Gonzalez C."/>
        </authorList>
    </citation>
    <scope>NUCLEOTIDE SEQUENCE</scope>
</reference>
<dbReference type="AlphaFoldDB" id="A0A0E9SYY2"/>
<dbReference type="EMBL" id="GBXM01062722">
    <property type="protein sequence ID" value="JAH45855.1"/>
    <property type="molecule type" value="Transcribed_RNA"/>
</dbReference>
<organism evidence="1">
    <name type="scientific">Anguilla anguilla</name>
    <name type="common">European freshwater eel</name>
    <name type="synonym">Muraena anguilla</name>
    <dbReference type="NCBI Taxonomy" id="7936"/>
    <lineage>
        <taxon>Eukaryota</taxon>
        <taxon>Metazoa</taxon>
        <taxon>Chordata</taxon>
        <taxon>Craniata</taxon>
        <taxon>Vertebrata</taxon>
        <taxon>Euteleostomi</taxon>
        <taxon>Actinopterygii</taxon>
        <taxon>Neopterygii</taxon>
        <taxon>Teleostei</taxon>
        <taxon>Anguilliformes</taxon>
        <taxon>Anguillidae</taxon>
        <taxon>Anguilla</taxon>
    </lineage>
</organism>
<accession>A0A0E9SYY2</accession>
<name>A0A0E9SYY2_ANGAN</name>
<evidence type="ECO:0000313" key="1">
    <source>
        <dbReference type="EMBL" id="JAH45855.1"/>
    </source>
</evidence>
<protein>
    <submittedName>
        <fullName evidence="1">Uncharacterized protein</fullName>
    </submittedName>
</protein>
<reference evidence="1" key="2">
    <citation type="journal article" date="2015" name="Fish Shellfish Immunol.">
        <title>Early steps in the European eel (Anguilla anguilla)-Vibrio vulnificus interaction in the gills: Role of the RtxA13 toxin.</title>
        <authorList>
            <person name="Callol A."/>
            <person name="Pajuelo D."/>
            <person name="Ebbesson L."/>
            <person name="Teles M."/>
            <person name="MacKenzie S."/>
            <person name="Amaro C."/>
        </authorList>
    </citation>
    <scope>NUCLEOTIDE SEQUENCE</scope>
</reference>